<protein>
    <submittedName>
        <fullName evidence="4">Site-specific DNA recombinase</fullName>
    </submittedName>
</protein>
<dbReference type="AlphaFoldDB" id="A0A9X8N7T1"/>
<reference evidence="5" key="1">
    <citation type="submission" date="2016-11" db="EMBL/GenBank/DDBJ databases">
        <authorList>
            <person name="Jaros S."/>
            <person name="Januszkiewicz K."/>
            <person name="Wedrychowicz H."/>
        </authorList>
    </citation>
    <scope>NUCLEOTIDE SEQUENCE [LARGE SCALE GENOMIC DNA]</scope>
    <source>
        <strain evidence="5">CGMCC 4.3555</strain>
    </source>
</reference>
<dbReference type="SMART" id="SM00857">
    <property type="entry name" value="Resolvase"/>
    <property type="match status" value="1"/>
</dbReference>
<feature type="domain" description="Recombinase" evidence="3">
    <location>
        <begin position="164"/>
        <end position="304"/>
    </location>
</feature>
<dbReference type="Pfam" id="PF07508">
    <property type="entry name" value="Recombinase"/>
    <property type="match status" value="1"/>
</dbReference>
<dbReference type="Pfam" id="PF00239">
    <property type="entry name" value="Resolvase"/>
    <property type="match status" value="1"/>
</dbReference>
<evidence type="ECO:0000313" key="5">
    <source>
        <dbReference type="Proteomes" id="UP000184388"/>
    </source>
</evidence>
<dbReference type="EMBL" id="FRBK01000026">
    <property type="protein sequence ID" value="SHN23989.1"/>
    <property type="molecule type" value="Genomic_DNA"/>
</dbReference>
<dbReference type="InterPro" id="IPR036162">
    <property type="entry name" value="Resolvase-like_N_sf"/>
</dbReference>
<comment type="caution">
    <text evidence="4">The sequence shown here is derived from an EMBL/GenBank/DDBJ whole genome shotgun (WGS) entry which is preliminary data.</text>
</comment>
<dbReference type="GO" id="GO:0000150">
    <property type="term" value="F:DNA strand exchange activity"/>
    <property type="evidence" value="ECO:0007669"/>
    <property type="project" value="InterPro"/>
</dbReference>
<evidence type="ECO:0000256" key="2">
    <source>
        <dbReference type="ARBA" id="ARBA00023172"/>
    </source>
</evidence>
<dbReference type="RefSeq" id="WP_143179760.1">
    <property type="nucleotide sequence ID" value="NZ_FRBK01000026.1"/>
</dbReference>
<dbReference type="InterPro" id="IPR011109">
    <property type="entry name" value="DNA_bind_recombinase_dom"/>
</dbReference>
<dbReference type="PANTHER" id="PTHR30461">
    <property type="entry name" value="DNA-INVERTASE FROM LAMBDOID PROPHAGE"/>
    <property type="match status" value="1"/>
</dbReference>
<dbReference type="InterPro" id="IPR038109">
    <property type="entry name" value="DNA_bind_recomb_sf"/>
</dbReference>
<keyword evidence="1" id="KW-0238">DNA-binding</keyword>
<gene>
    <name evidence="4" type="ORF">SAMN05216268_12654</name>
</gene>
<dbReference type="PANTHER" id="PTHR30461:SF2">
    <property type="entry name" value="SERINE RECOMBINASE PINE-RELATED"/>
    <property type="match status" value="1"/>
</dbReference>
<accession>A0A9X8N7T1</accession>
<name>A0A9X8N7T1_9ACTN</name>
<evidence type="ECO:0000256" key="1">
    <source>
        <dbReference type="ARBA" id="ARBA00023125"/>
    </source>
</evidence>
<evidence type="ECO:0000259" key="3">
    <source>
        <dbReference type="PROSITE" id="PS51737"/>
    </source>
</evidence>
<dbReference type="Gene3D" id="3.40.50.1390">
    <property type="entry name" value="Resolvase, N-terminal catalytic domain"/>
    <property type="match status" value="1"/>
</dbReference>
<proteinExistence type="predicted"/>
<dbReference type="InterPro" id="IPR006119">
    <property type="entry name" value="Resolv_N"/>
</dbReference>
<evidence type="ECO:0000313" key="4">
    <source>
        <dbReference type="EMBL" id="SHN23989.1"/>
    </source>
</evidence>
<keyword evidence="2" id="KW-0233">DNA recombination</keyword>
<organism evidence="4 5">
    <name type="scientific">Streptomyces yunnanensis</name>
    <dbReference type="NCBI Taxonomy" id="156453"/>
    <lineage>
        <taxon>Bacteria</taxon>
        <taxon>Bacillati</taxon>
        <taxon>Actinomycetota</taxon>
        <taxon>Actinomycetes</taxon>
        <taxon>Kitasatosporales</taxon>
        <taxon>Streptomycetaceae</taxon>
        <taxon>Streptomyces</taxon>
    </lineage>
</organism>
<dbReference type="GO" id="GO:0003677">
    <property type="term" value="F:DNA binding"/>
    <property type="evidence" value="ECO:0007669"/>
    <property type="project" value="UniProtKB-KW"/>
</dbReference>
<dbReference type="PROSITE" id="PS51737">
    <property type="entry name" value="RECOMBINASE_DNA_BIND"/>
    <property type="match status" value="1"/>
</dbReference>
<dbReference type="Gene3D" id="3.90.1750.20">
    <property type="entry name" value="Putative Large Serine Recombinase, Chain B, Domain 2"/>
    <property type="match status" value="1"/>
</dbReference>
<dbReference type="CDD" id="cd00338">
    <property type="entry name" value="Ser_Recombinase"/>
    <property type="match status" value="1"/>
</dbReference>
<dbReference type="SUPFAM" id="SSF53041">
    <property type="entry name" value="Resolvase-like"/>
    <property type="match status" value="1"/>
</dbReference>
<dbReference type="InterPro" id="IPR050639">
    <property type="entry name" value="SSR_resolvase"/>
</dbReference>
<sequence>MRDLRGMPGIKVRRISKDTEESAALDSQDKTINKHVGETGIDIIDDVEDATVSGSVNLADRPSLGKWMSEPRLSMWQVLVVTEQDRITRDDWEWMAFLLLCRKHGKHIRLVSDPEFDLYDRNSRLMSHFRSYQDSGYLEAVSTKRKNQKAYFRDEGLWSGGVWPFGYRPIKVKHNGKIRWKLVKDEITAPLVMEAYLRVVEEGDAITEICADWNERGIRTPRDHQRFMNGVLEKEGVSIEPKGARWEYANMYAWMTSVSSMGQAMHDGEVVLAENGLPRQYADPILTPEQWQKLQEVIVVRGESMRGYNRDRGPWNGALWCLCGQRLQQDTATRKKKDGSTKRYEYFRCATRNKNRFGRKCAYMQAWHRAIVLEELEDAFMAKLGGLDIMNKRYEAGRDNRPRIAEIKEAIGKLTARQMKYDEGDPRYEAIEEMMDEHVTTLRELEKEPVVPARWIEESTGETFGQKWASSSPEERGKLLRRSGVRFIVAGTPVDPTYVFVHSDDFIDRAQSAASGLVDPVSETKWLKQIKEFQAQLAA</sequence>
<dbReference type="Proteomes" id="UP000184388">
    <property type="component" value="Unassembled WGS sequence"/>
</dbReference>